<dbReference type="InterPro" id="IPR050228">
    <property type="entry name" value="Carboxylesterase_BioH"/>
</dbReference>
<keyword evidence="3" id="KW-0378">Hydrolase</keyword>
<proteinExistence type="predicted"/>
<feature type="domain" description="AB hydrolase-1" evidence="1">
    <location>
        <begin position="18"/>
        <end position="122"/>
    </location>
</feature>
<reference evidence="3 4" key="1">
    <citation type="submission" date="2016-10" db="EMBL/GenBank/DDBJ databases">
        <authorList>
            <person name="de Groot N.N."/>
        </authorList>
    </citation>
    <scope>NUCLEOTIDE SEQUENCE [LARGE SCALE GENOMIC DNA]</scope>
    <source>
        <strain evidence="3 4">CPCC 201259</strain>
    </source>
</reference>
<evidence type="ECO:0000313" key="2">
    <source>
        <dbReference type="EMBL" id="RKT87812.1"/>
    </source>
</evidence>
<evidence type="ECO:0000313" key="4">
    <source>
        <dbReference type="Proteomes" id="UP000199398"/>
    </source>
</evidence>
<dbReference type="PANTHER" id="PTHR43194">
    <property type="entry name" value="HYDROLASE ALPHA/BETA FOLD FAMILY"/>
    <property type="match status" value="1"/>
</dbReference>
<dbReference type="STRING" id="455193.SAMN05421805_1011067"/>
<dbReference type="EMBL" id="RBXX01000002">
    <property type="protein sequence ID" value="RKT87812.1"/>
    <property type="molecule type" value="Genomic_DNA"/>
</dbReference>
<sequence length="242" mass="24548">MMTELAVTRTVPDEVTGPAVVLLHGFASSGAQDWPADRWARPLAAAGRETLVVDLPGHGASPRVDSAAEGTTSRVLEKLVAALQAVGADSVDVVGYSLGARLAWDLVAVSPIPVRRLVLGGLSPVEPFGAVDVAAARAAARGGDRPADQLTGMVLGMASAPGRDTESLLSLVEGLAREPFDPAAAPPGVPALLVGGADDPMSQGIDELAGHLPQGAVLRVPGDHLGALAGDEFQAAAVEFLR</sequence>
<evidence type="ECO:0000259" key="1">
    <source>
        <dbReference type="Pfam" id="PF00561"/>
    </source>
</evidence>
<evidence type="ECO:0000313" key="5">
    <source>
        <dbReference type="Proteomes" id="UP000270697"/>
    </source>
</evidence>
<dbReference type="SUPFAM" id="SSF53474">
    <property type="entry name" value="alpha/beta-Hydrolases"/>
    <property type="match status" value="1"/>
</dbReference>
<dbReference type="InterPro" id="IPR000073">
    <property type="entry name" value="AB_hydrolase_1"/>
</dbReference>
<reference evidence="2 5" key="2">
    <citation type="submission" date="2018-10" db="EMBL/GenBank/DDBJ databases">
        <title>Sequencing the genomes of 1000 actinobacteria strains.</title>
        <authorList>
            <person name="Klenk H.-P."/>
        </authorList>
    </citation>
    <scope>NUCLEOTIDE SEQUENCE [LARGE SCALE GENOMIC DNA]</scope>
    <source>
        <strain evidence="2 5">DSM 45119</strain>
    </source>
</reference>
<dbReference type="EMBL" id="FOUP01000001">
    <property type="protein sequence ID" value="SFM65818.1"/>
    <property type="molecule type" value="Genomic_DNA"/>
</dbReference>
<dbReference type="Proteomes" id="UP000199398">
    <property type="component" value="Unassembled WGS sequence"/>
</dbReference>
<evidence type="ECO:0000313" key="3">
    <source>
        <dbReference type="EMBL" id="SFM65818.1"/>
    </source>
</evidence>
<dbReference type="Proteomes" id="UP000270697">
    <property type="component" value="Unassembled WGS sequence"/>
</dbReference>
<dbReference type="AlphaFoldDB" id="A0A1I4SMS6"/>
<dbReference type="GO" id="GO:0016787">
    <property type="term" value="F:hydrolase activity"/>
    <property type="evidence" value="ECO:0007669"/>
    <property type="project" value="UniProtKB-KW"/>
</dbReference>
<dbReference type="InterPro" id="IPR029058">
    <property type="entry name" value="AB_hydrolase_fold"/>
</dbReference>
<protein>
    <submittedName>
        <fullName evidence="2">Alpha/beta hydrolase family protein</fullName>
    </submittedName>
    <submittedName>
        <fullName evidence="3">Alpha/beta hydrolase fold</fullName>
    </submittedName>
</protein>
<accession>A0A1I4SMS6</accession>
<dbReference type="OrthoDB" id="9804723at2"/>
<organism evidence="3 4">
    <name type="scientific">Saccharopolyspora antimicrobica</name>
    <dbReference type="NCBI Taxonomy" id="455193"/>
    <lineage>
        <taxon>Bacteria</taxon>
        <taxon>Bacillati</taxon>
        <taxon>Actinomycetota</taxon>
        <taxon>Actinomycetes</taxon>
        <taxon>Pseudonocardiales</taxon>
        <taxon>Pseudonocardiaceae</taxon>
        <taxon>Saccharopolyspora</taxon>
    </lineage>
</organism>
<gene>
    <name evidence="2" type="ORF">ATL45_6234</name>
    <name evidence="3" type="ORF">SAMN05421805_1011067</name>
</gene>
<keyword evidence="5" id="KW-1185">Reference proteome</keyword>
<dbReference type="Pfam" id="PF00561">
    <property type="entry name" value="Abhydrolase_1"/>
    <property type="match status" value="1"/>
</dbReference>
<dbReference type="Gene3D" id="3.40.50.1820">
    <property type="entry name" value="alpha/beta hydrolase"/>
    <property type="match status" value="1"/>
</dbReference>
<dbReference type="PANTHER" id="PTHR43194:SF5">
    <property type="entry name" value="PIMELOYL-[ACYL-CARRIER PROTEIN] METHYL ESTER ESTERASE"/>
    <property type="match status" value="1"/>
</dbReference>
<name>A0A1I4SMS6_9PSEU</name>